<dbReference type="Proteomes" id="UP000198817">
    <property type="component" value="Unassembled WGS sequence"/>
</dbReference>
<comment type="cofactor">
    <cofactor evidence="2">
        <name>pyridoxal 5'-phosphate</name>
        <dbReference type="ChEBI" id="CHEBI:597326"/>
    </cofactor>
</comment>
<reference evidence="10 11" key="1">
    <citation type="submission" date="2016-10" db="EMBL/GenBank/DDBJ databases">
        <authorList>
            <person name="de Groot N.N."/>
        </authorList>
    </citation>
    <scope>NUCLEOTIDE SEQUENCE [LARGE SCALE GENOMIC DNA]</scope>
    <source>
        <strain evidence="10 11">KHGC13</strain>
    </source>
</reference>
<dbReference type="GO" id="GO:0004794">
    <property type="term" value="F:threonine deaminase activity"/>
    <property type="evidence" value="ECO:0007669"/>
    <property type="project" value="UniProtKB-EC"/>
</dbReference>
<comment type="function">
    <text evidence="7">Catalyzes the anaerobic formation of alpha-ketobutyrate and ammonia from threonine in a two-step reaction. The first step involved a dehydration of threonine and a production of enamine intermediates (aminocrotonate), which tautomerizes to its imine form (iminobutyrate). Both intermediates are unstable and short-lived. The second step is the nonenzymatic hydrolysis of the enamine/imine intermediates to form 2-ketobutyrate and free ammonia. In the low water environment of the cell, the second step is accelerated by RidA.</text>
</comment>
<dbReference type="AlphaFoldDB" id="A0A1I7H214"/>
<dbReference type="GO" id="GO:0003941">
    <property type="term" value="F:L-serine ammonia-lyase activity"/>
    <property type="evidence" value="ECO:0007669"/>
    <property type="project" value="TreeGrafter"/>
</dbReference>
<dbReference type="InterPro" id="IPR044561">
    <property type="entry name" value="ACT_ThrD-II-like"/>
</dbReference>
<name>A0A1I7H214_9FIRM</name>
<dbReference type="Pfam" id="PF00291">
    <property type="entry name" value="PALP"/>
    <property type="match status" value="1"/>
</dbReference>
<dbReference type="Gene3D" id="3.40.50.1100">
    <property type="match status" value="2"/>
</dbReference>
<dbReference type="GO" id="GO:0006567">
    <property type="term" value="P:L-threonine catabolic process"/>
    <property type="evidence" value="ECO:0007669"/>
    <property type="project" value="InterPro"/>
</dbReference>
<dbReference type="GO" id="GO:0006565">
    <property type="term" value="P:L-serine catabolic process"/>
    <property type="evidence" value="ECO:0007669"/>
    <property type="project" value="TreeGrafter"/>
</dbReference>
<evidence type="ECO:0000256" key="7">
    <source>
        <dbReference type="ARBA" id="ARBA00025527"/>
    </source>
</evidence>
<evidence type="ECO:0000256" key="2">
    <source>
        <dbReference type="ARBA" id="ARBA00001933"/>
    </source>
</evidence>
<dbReference type="EMBL" id="FPBT01000011">
    <property type="protein sequence ID" value="SFU54652.1"/>
    <property type="molecule type" value="Genomic_DNA"/>
</dbReference>
<feature type="domain" description="ACT" evidence="9">
    <location>
        <begin position="325"/>
        <end position="403"/>
    </location>
</feature>
<dbReference type="RefSeq" id="WP_090471151.1">
    <property type="nucleotide sequence ID" value="NZ_CACVNK010000026.1"/>
</dbReference>
<dbReference type="InterPro" id="IPR050147">
    <property type="entry name" value="Ser/Thr_Dehydratase"/>
</dbReference>
<evidence type="ECO:0000256" key="6">
    <source>
        <dbReference type="ARBA" id="ARBA00023239"/>
    </source>
</evidence>
<evidence type="ECO:0000256" key="1">
    <source>
        <dbReference type="ARBA" id="ARBA00001274"/>
    </source>
</evidence>
<proteinExistence type="inferred from homology"/>
<dbReference type="SUPFAM" id="SSF55021">
    <property type="entry name" value="ACT-like"/>
    <property type="match status" value="1"/>
</dbReference>
<evidence type="ECO:0000313" key="11">
    <source>
        <dbReference type="Proteomes" id="UP000198817"/>
    </source>
</evidence>
<sequence length="403" mass="43515">MFTKENFLDAARVVKDVTIPTDLIYSEFFSKLTGGEIYLKPENLQRTGAYKVRGSYYKISKMSEEDRAKGLVTASAGNHAQGVAYAAKKFGCRAVIVMPVGTPLIKIKRTRALGAEVVLHGDVYDDAYAHAVKLAEEEGLTMVHPFDDYDVATGQGSIAVEILNEQPDTDVILAPIGGGGLSTGVSVCAHLLKHDIEVIGVEPRKAASMTAALEAGHPVELATANTIADGTAVKKVGENVFPYARDNIDRVICVDDEDLVGSFIDMVENHKLVVENSGLLTVASLKQLDLKGKKAVCILSGGNMDVTTMGSMIQNGLIQRGRVFTVSIRVPDKPGQIASMTAIAAEHKANILRIDHNRWVSPNRALAVEVVVTFESFDVDHKREIIKALNEAGFRCNEIGARL</sequence>
<keyword evidence="5" id="KW-0663">Pyridoxal phosphate</keyword>
<dbReference type="EC" id="4.3.1.19" evidence="4"/>
<evidence type="ECO:0000256" key="5">
    <source>
        <dbReference type="ARBA" id="ARBA00022898"/>
    </source>
</evidence>
<dbReference type="SUPFAM" id="SSF53686">
    <property type="entry name" value="Tryptophan synthase beta subunit-like PLP-dependent enzymes"/>
    <property type="match status" value="1"/>
</dbReference>
<evidence type="ECO:0000256" key="3">
    <source>
        <dbReference type="ARBA" id="ARBA00010869"/>
    </source>
</evidence>
<keyword evidence="11" id="KW-1185">Reference proteome</keyword>
<evidence type="ECO:0000256" key="4">
    <source>
        <dbReference type="ARBA" id="ARBA00012096"/>
    </source>
</evidence>
<keyword evidence="6" id="KW-0456">Lyase</keyword>
<dbReference type="InterPro" id="IPR036052">
    <property type="entry name" value="TrpB-like_PALP_sf"/>
</dbReference>
<comment type="catalytic activity">
    <reaction evidence="1">
        <text>L-threonine = 2-oxobutanoate + NH4(+)</text>
        <dbReference type="Rhea" id="RHEA:22108"/>
        <dbReference type="ChEBI" id="CHEBI:16763"/>
        <dbReference type="ChEBI" id="CHEBI:28938"/>
        <dbReference type="ChEBI" id="CHEBI:57926"/>
        <dbReference type="EC" id="4.3.1.19"/>
    </reaction>
</comment>
<dbReference type="CDD" id="cd04886">
    <property type="entry name" value="ACT_ThrD-II-like"/>
    <property type="match status" value="1"/>
</dbReference>
<organism evidence="10 11">
    <name type="scientific">Eubacterium pyruvativorans</name>
    <dbReference type="NCBI Taxonomy" id="155865"/>
    <lineage>
        <taxon>Bacteria</taxon>
        <taxon>Bacillati</taxon>
        <taxon>Bacillota</taxon>
        <taxon>Clostridia</taxon>
        <taxon>Eubacteriales</taxon>
        <taxon>Eubacteriaceae</taxon>
        <taxon>Eubacterium</taxon>
    </lineage>
</organism>
<dbReference type="GO" id="GO:0009097">
    <property type="term" value="P:isoleucine biosynthetic process"/>
    <property type="evidence" value="ECO:0007669"/>
    <property type="project" value="TreeGrafter"/>
</dbReference>
<dbReference type="InterPro" id="IPR005789">
    <property type="entry name" value="Thr_deHydtase_catblc"/>
</dbReference>
<evidence type="ECO:0000259" key="9">
    <source>
        <dbReference type="PROSITE" id="PS51671"/>
    </source>
</evidence>
<dbReference type="PROSITE" id="PS51671">
    <property type="entry name" value="ACT"/>
    <property type="match status" value="1"/>
</dbReference>
<evidence type="ECO:0000256" key="8">
    <source>
        <dbReference type="ARBA" id="ARBA00031427"/>
    </source>
</evidence>
<protein>
    <recommendedName>
        <fullName evidence="4">threonine ammonia-lyase</fullName>
        <ecNumber evidence="4">4.3.1.19</ecNumber>
    </recommendedName>
    <alternativeName>
        <fullName evidence="8">Threonine deaminase</fullName>
    </alternativeName>
</protein>
<evidence type="ECO:0000313" key="10">
    <source>
        <dbReference type="EMBL" id="SFU54652.1"/>
    </source>
</evidence>
<dbReference type="NCBIfam" id="TIGR01127">
    <property type="entry name" value="ilvA_1Cterm"/>
    <property type="match status" value="1"/>
</dbReference>
<gene>
    <name evidence="10" type="ORF">SAMN05216508_11120</name>
</gene>
<dbReference type="InterPro" id="IPR045865">
    <property type="entry name" value="ACT-like_dom_sf"/>
</dbReference>
<dbReference type="InterPro" id="IPR002912">
    <property type="entry name" value="ACT_dom"/>
</dbReference>
<accession>A0A1I7H214</accession>
<comment type="similarity">
    <text evidence="3">Belongs to the serine/threonine dehydratase family.</text>
</comment>
<dbReference type="InterPro" id="IPR001926">
    <property type="entry name" value="TrpB-like_PALP"/>
</dbReference>
<dbReference type="CDD" id="cd01562">
    <property type="entry name" value="Thr-dehyd"/>
    <property type="match status" value="1"/>
</dbReference>
<dbReference type="PANTHER" id="PTHR48078">
    <property type="entry name" value="THREONINE DEHYDRATASE, MITOCHONDRIAL-RELATED"/>
    <property type="match status" value="1"/>
</dbReference>
<dbReference type="STRING" id="155865.SAMN05216515_11220"/>
<dbReference type="PANTHER" id="PTHR48078:SF6">
    <property type="entry name" value="L-THREONINE DEHYDRATASE CATABOLIC TDCB"/>
    <property type="match status" value="1"/>
</dbReference>
<dbReference type="OrthoDB" id="9811476at2"/>
<dbReference type="FunFam" id="3.40.50.1100:FF:000005">
    <property type="entry name" value="Threonine dehydratase catabolic"/>
    <property type="match status" value="1"/>
</dbReference>